<comment type="caution">
    <text evidence="1">The sequence shown here is derived from an EMBL/GenBank/DDBJ whole genome shotgun (WGS) entry which is preliminary data.</text>
</comment>
<dbReference type="EMBL" id="VYZN01000008">
    <property type="protein sequence ID" value="KAE9543439.1"/>
    <property type="molecule type" value="Genomic_DNA"/>
</dbReference>
<dbReference type="Proteomes" id="UP000475862">
    <property type="component" value="Unassembled WGS sequence"/>
</dbReference>
<proteinExistence type="predicted"/>
<evidence type="ECO:0000313" key="2">
    <source>
        <dbReference type="Proteomes" id="UP000475862"/>
    </source>
</evidence>
<accession>A0A6G0U489</accession>
<reference evidence="1 2" key="1">
    <citation type="submission" date="2019-08" db="EMBL/GenBank/DDBJ databases">
        <title>The genome of the soybean aphid Biotype 1, its phylome, world population structure and adaptation to the North American continent.</title>
        <authorList>
            <person name="Giordano R."/>
            <person name="Donthu R.K."/>
            <person name="Hernandez A.G."/>
            <person name="Wright C.L."/>
            <person name="Zimin A.V."/>
        </authorList>
    </citation>
    <scope>NUCLEOTIDE SEQUENCE [LARGE SCALE GENOMIC DNA]</scope>
    <source>
        <tissue evidence="1">Whole aphids</tissue>
    </source>
</reference>
<keyword evidence="2" id="KW-1185">Reference proteome</keyword>
<dbReference type="OrthoDB" id="425114at2759"/>
<evidence type="ECO:0000313" key="1">
    <source>
        <dbReference type="EMBL" id="KAE9543439.1"/>
    </source>
</evidence>
<dbReference type="AlphaFoldDB" id="A0A6G0U489"/>
<organism evidence="1 2">
    <name type="scientific">Aphis glycines</name>
    <name type="common">Soybean aphid</name>
    <dbReference type="NCBI Taxonomy" id="307491"/>
    <lineage>
        <taxon>Eukaryota</taxon>
        <taxon>Metazoa</taxon>
        <taxon>Ecdysozoa</taxon>
        <taxon>Arthropoda</taxon>
        <taxon>Hexapoda</taxon>
        <taxon>Insecta</taxon>
        <taxon>Pterygota</taxon>
        <taxon>Neoptera</taxon>
        <taxon>Paraneoptera</taxon>
        <taxon>Hemiptera</taxon>
        <taxon>Sternorrhyncha</taxon>
        <taxon>Aphidomorpha</taxon>
        <taxon>Aphidoidea</taxon>
        <taxon>Aphididae</taxon>
        <taxon>Aphidini</taxon>
        <taxon>Aphis</taxon>
        <taxon>Aphis</taxon>
    </lineage>
</organism>
<sequence>MSSHTADIYNIIIRLMILIKCNGHISFMKMFTIISIPSRNCASVIINGGENLNAPDPIGLDIIPFDFSSFKPLPLTLIALSLLKRALSSDLKISPILNAFSTKPSLMITSSEASATLQANALPPYVDPCVPGTPPESALPRINRSACTSSSIQRTLYFVQSSRTPFKYPKLGTTAPASPCNVFLNRRKALFDNQEHEVQIHQRMLDLNSGNCSSPKVTVGKYNLRLILWNFFHSISPLSSNLDTRLSSLNTLNKYEMSQLNNQKLILDNRC</sequence>
<protein>
    <submittedName>
        <fullName evidence="1">Uncharacterized protein</fullName>
    </submittedName>
</protein>
<name>A0A6G0U489_APHGL</name>
<gene>
    <name evidence="1" type="ORF">AGLY_002239</name>
</gene>